<dbReference type="GO" id="GO:0052717">
    <property type="term" value="F:tRNA-specific adenosine-34 deaminase activity"/>
    <property type="evidence" value="ECO:0007669"/>
    <property type="project" value="UniProtKB-UniRule"/>
</dbReference>
<comment type="cofactor">
    <cofactor evidence="8">
        <name>Zn(2+)</name>
        <dbReference type="ChEBI" id="CHEBI:29105"/>
    </cofactor>
    <text evidence="8">Binds 1 zinc ion per subunit.</text>
</comment>
<comment type="subunit">
    <text evidence="2 8">Homodimer.</text>
</comment>
<dbReference type="Gene3D" id="3.40.140.10">
    <property type="entry name" value="Cytidine Deaminase, domain 2"/>
    <property type="match status" value="1"/>
</dbReference>
<dbReference type="CDD" id="cd01285">
    <property type="entry name" value="nucleoside_deaminase"/>
    <property type="match status" value="1"/>
</dbReference>
<dbReference type="InterPro" id="IPR016192">
    <property type="entry name" value="APOBEC/CMP_deaminase_Zn-bd"/>
</dbReference>
<dbReference type="InterPro" id="IPR002125">
    <property type="entry name" value="CMP_dCMP_dom"/>
</dbReference>
<gene>
    <name evidence="8 10" type="primary">tadA</name>
    <name evidence="10" type="ORF">FJQ89_05685</name>
</gene>
<evidence type="ECO:0000313" key="11">
    <source>
        <dbReference type="Proteomes" id="UP000316665"/>
    </source>
</evidence>
<feature type="active site" description="Proton donor" evidence="8">
    <location>
        <position position="61"/>
    </location>
</feature>
<accession>A0A4Y6RC44</accession>
<organism evidence="10 11">
    <name type="scientific">Janthinobacterium tructae</name>
    <dbReference type="NCBI Taxonomy" id="2590869"/>
    <lineage>
        <taxon>Bacteria</taxon>
        <taxon>Pseudomonadati</taxon>
        <taxon>Pseudomonadota</taxon>
        <taxon>Betaproteobacteria</taxon>
        <taxon>Burkholderiales</taxon>
        <taxon>Oxalobacteraceae</taxon>
        <taxon>Janthinobacterium</taxon>
    </lineage>
</organism>
<evidence type="ECO:0000256" key="1">
    <source>
        <dbReference type="ARBA" id="ARBA00010669"/>
    </source>
</evidence>
<feature type="domain" description="CMP/dCMP-type deaminase" evidence="9">
    <location>
        <begin position="8"/>
        <end position="127"/>
    </location>
</feature>
<dbReference type="FunFam" id="3.40.140.10:FF:000005">
    <property type="entry name" value="tRNA-specific adenosine deaminase"/>
    <property type="match status" value="1"/>
</dbReference>
<evidence type="ECO:0000256" key="7">
    <source>
        <dbReference type="ARBA" id="ARBA00048045"/>
    </source>
</evidence>
<dbReference type="OrthoDB" id="9802676at2"/>
<comment type="catalytic activity">
    <reaction evidence="7 8">
        <text>adenosine(34) in tRNA + H2O + H(+) = inosine(34) in tRNA + NH4(+)</text>
        <dbReference type="Rhea" id="RHEA:43168"/>
        <dbReference type="Rhea" id="RHEA-COMP:10373"/>
        <dbReference type="Rhea" id="RHEA-COMP:10374"/>
        <dbReference type="ChEBI" id="CHEBI:15377"/>
        <dbReference type="ChEBI" id="CHEBI:15378"/>
        <dbReference type="ChEBI" id="CHEBI:28938"/>
        <dbReference type="ChEBI" id="CHEBI:74411"/>
        <dbReference type="ChEBI" id="CHEBI:82852"/>
        <dbReference type="EC" id="3.5.4.33"/>
    </reaction>
</comment>
<comment type="function">
    <text evidence="8">Catalyzes the deamination of adenosine to inosine at the wobble position 34 of tRNA(Arg2).</text>
</comment>
<dbReference type="GO" id="GO:0008270">
    <property type="term" value="F:zinc ion binding"/>
    <property type="evidence" value="ECO:0007669"/>
    <property type="project" value="UniProtKB-UniRule"/>
</dbReference>
<dbReference type="PROSITE" id="PS51747">
    <property type="entry name" value="CYT_DCMP_DEAMINASES_2"/>
    <property type="match status" value="1"/>
</dbReference>
<proteinExistence type="inferred from homology"/>
<dbReference type="SUPFAM" id="SSF53927">
    <property type="entry name" value="Cytidine deaminase-like"/>
    <property type="match status" value="1"/>
</dbReference>
<evidence type="ECO:0000256" key="6">
    <source>
        <dbReference type="ARBA" id="ARBA00022833"/>
    </source>
</evidence>
<feature type="binding site" evidence="8">
    <location>
        <position position="92"/>
    </location>
    <ligand>
        <name>Zn(2+)</name>
        <dbReference type="ChEBI" id="CHEBI:29105"/>
        <note>catalytic</note>
    </ligand>
</feature>
<evidence type="ECO:0000313" key="10">
    <source>
        <dbReference type="EMBL" id="QDG69970.1"/>
    </source>
</evidence>
<name>A0A4Y6RC44_9BURK</name>
<reference evidence="10 11" key="1">
    <citation type="submission" date="2019-06" db="EMBL/GenBank/DDBJ databases">
        <title>Complete genome sequence of Janthinobacterium sp. SNU WT3 isolated from diseased rainbow trout.</title>
        <authorList>
            <person name="Oh W.T."/>
            <person name="Park S.C."/>
        </authorList>
    </citation>
    <scope>NUCLEOTIDE SEQUENCE [LARGE SCALE GENOMIC DNA]</scope>
    <source>
        <strain evidence="10 11">SNU WT3</strain>
    </source>
</reference>
<dbReference type="Pfam" id="PF00383">
    <property type="entry name" value="dCMP_cyt_deam_1"/>
    <property type="match status" value="1"/>
</dbReference>
<dbReference type="AlphaFoldDB" id="A0A4Y6RC44"/>
<dbReference type="PANTHER" id="PTHR11079:SF179">
    <property type="entry name" value="TRNA(ADENINE(34)) DEAMINASE, CHLOROPLASTIC"/>
    <property type="match status" value="1"/>
</dbReference>
<dbReference type="PROSITE" id="PS00903">
    <property type="entry name" value="CYT_DCMP_DEAMINASES_1"/>
    <property type="match status" value="1"/>
</dbReference>
<evidence type="ECO:0000259" key="9">
    <source>
        <dbReference type="PROSITE" id="PS51747"/>
    </source>
</evidence>
<protein>
    <recommendedName>
        <fullName evidence="8">tRNA-specific adenosine deaminase</fullName>
        <ecNumber evidence="8">3.5.4.33</ecNumber>
    </recommendedName>
</protein>
<keyword evidence="5 8" id="KW-0378">Hydrolase</keyword>
<dbReference type="EMBL" id="CP041185">
    <property type="protein sequence ID" value="QDG69970.1"/>
    <property type="molecule type" value="Genomic_DNA"/>
</dbReference>
<evidence type="ECO:0000256" key="4">
    <source>
        <dbReference type="ARBA" id="ARBA00022723"/>
    </source>
</evidence>
<evidence type="ECO:0000256" key="5">
    <source>
        <dbReference type="ARBA" id="ARBA00022801"/>
    </source>
</evidence>
<dbReference type="RefSeq" id="WP_141169415.1">
    <property type="nucleotide sequence ID" value="NZ_CP041185.1"/>
</dbReference>
<dbReference type="NCBIfam" id="NF008113">
    <property type="entry name" value="PRK10860.1"/>
    <property type="match status" value="1"/>
</dbReference>
<comment type="similarity">
    <text evidence="1">Belongs to the cytidine and deoxycytidylate deaminase family. ADAT2 subfamily.</text>
</comment>
<dbReference type="InterPro" id="IPR028883">
    <property type="entry name" value="tRNA_aden_deaminase"/>
</dbReference>
<dbReference type="PANTHER" id="PTHR11079">
    <property type="entry name" value="CYTOSINE DEAMINASE FAMILY MEMBER"/>
    <property type="match status" value="1"/>
</dbReference>
<feature type="binding site" evidence="8">
    <location>
        <position position="59"/>
    </location>
    <ligand>
        <name>Zn(2+)</name>
        <dbReference type="ChEBI" id="CHEBI:29105"/>
        <note>catalytic</note>
    </ligand>
</feature>
<keyword evidence="11" id="KW-1185">Reference proteome</keyword>
<dbReference type="HAMAP" id="MF_00972">
    <property type="entry name" value="tRNA_aden_deaminase"/>
    <property type="match status" value="1"/>
</dbReference>
<keyword evidence="3 8" id="KW-0819">tRNA processing</keyword>
<dbReference type="InterPro" id="IPR016193">
    <property type="entry name" value="Cytidine_deaminase-like"/>
</dbReference>
<keyword evidence="6 8" id="KW-0862">Zinc</keyword>
<dbReference type="Proteomes" id="UP000316665">
    <property type="component" value="Chromosome"/>
</dbReference>
<dbReference type="EC" id="3.5.4.33" evidence="8"/>
<evidence type="ECO:0000256" key="2">
    <source>
        <dbReference type="ARBA" id="ARBA00011738"/>
    </source>
</evidence>
<keyword evidence="4 8" id="KW-0479">Metal-binding</keyword>
<sequence>MTETHAGAQDARYMQLALEQAQHAWDLGEVPVGAVVVKDGEVIAVGYNQPIGRHDPTAHAEVMALRAAAEKLGNYRLPGCELYVTLEPCVMCSGAMLHARLARVVYGAGDPKTGACGSVLNLFEQPALNHQTAIVGGVLADECGAFLKRFFVERRRAQSEARKLANPPAC</sequence>
<dbReference type="KEGG" id="jas:FJQ89_05685"/>
<evidence type="ECO:0000256" key="8">
    <source>
        <dbReference type="HAMAP-Rule" id="MF_00972"/>
    </source>
</evidence>
<feature type="binding site" evidence="8">
    <location>
        <position position="89"/>
    </location>
    <ligand>
        <name>Zn(2+)</name>
        <dbReference type="ChEBI" id="CHEBI:29105"/>
        <note>catalytic</note>
    </ligand>
</feature>
<dbReference type="GO" id="GO:0002100">
    <property type="term" value="P:tRNA wobble adenosine to inosine editing"/>
    <property type="evidence" value="ECO:0007669"/>
    <property type="project" value="UniProtKB-UniRule"/>
</dbReference>
<evidence type="ECO:0000256" key="3">
    <source>
        <dbReference type="ARBA" id="ARBA00022694"/>
    </source>
</evidence>